<organism evidence="8 9">
    <name type="scientific">Parathielavia hyrcaniae</name>
    <dbReference type="NCBI Taxonomy" id="113614"/>
    <lineage>
        <taxon>Eukaryota</taxon>
        <taxon>Fungi</taxon>
        <taxon>Dikarya</taxon>
        <taxon>Ascomycota</taxon>
        <taxon>Pezizomycotina</taxon>
        <taxon>Sordariomycetes</taxon>
        <taxon>Sordariomycetidae</taxon>
        <taxon>Sordariales</taxon>
        <taxon>Chaetomiaceae</taxon>
        <taxon>Parathielavia</taxon>
    </lineage>
</organism>
<evidence type="ECO:0000256" key="4">
    <source>
        <dbReference type="ARBA" id="ARBA00022786"/>
    </source>
</evidence>
<feature type="region of interest" description="Disordered" evidence="6">
    <location>
        <begin position="105"/>
        <end position="190"/>
    </location>
</feature>
<evidence type="ECO:0000256" key="2">
    <source>
        <dbReference type="ARBA" id="ARBA00012485"/>
    </source>
</evidence>
<name>A0AAN6Q468_9PEZI</name>
<sequence>MLDGRQTGEPETRRRANATPYFGSPANDDTMGLWPVRHAIPRRPLAADSAPAQGQQHQHLAPQPAPAPAPAPAPGGQQGGGPGGRYRSVSRVSDIDVWDNMQNHHLQGADSSSSDEDQVHPRRRSQSRSRHTRHASFPSLFSSKKKSKASLKAGADDSWSESGEEGPSVRKVKGKPTPTMRAHPNASSIGSSRDFMTGRCMTCGSLVRWPRELHLFRCTICMTINDLQPCLSPDVRRDEAQESVAVTLEEPPGAGDDKPLSLGYTNFLIEQCLRSFLTAALKRQNPAGSPSHHHFSLSPDNARSIPPSTATPMTLRPKGSLNFEPRLVPGPPRRPVQHRRAPSWAGTPSRSCSTSFPERPSPLRDPALPGSGSGQLRPPASPEDGARTIFGPLEDYITRSITSFHCLNSSFLVRRSHDRGLSRPADRPRPRRPSENVERRTTVNSTSNPVLELDPKVLLLGDVAENGTWWTGHDGVPPGRTLSGRSHTGPSIVSPRSPQIDWVEMEKWYRIAIEPARAWSDVYERLVAEDPALALPPDALRNIEAQILAGQEHSQRALLKANETILRRPGRPITEPQDLRFLLIITANPLLHASYKPYAGRLQQMNDVPVPNGASPRGSGPVSGRHSAIIKRIVGLMSNTPVKCHNHLVAWFARYSEASFMQTKDLVAGFLTYRLIRQNEKKYEARIDFTAGLVPNMGPSPSAASLHAVLGHERRWNKNKQPERKKVVYQEDWQVKAAAQVLGFLFAANNMGYVRRDPGSLSEGPGDGRRELVRAPGQILATSDFYVTLLDDSDLVADYEAWERKQDRFSFCDHPFLLSMGAKIRILEHDARRQMETKARDAFFDSLLSNRAVQQFLVLKIRRECLVDDSLKAVSEVIGAGGEEIKKGLRISFKGEEGVDAGGLRKEWFLLLVRELFNPDHGMFVYDEDSQYCYFNPNSLEPSEQYFLVGVVLGLAIYNSTILDVALPSFAFRKLLHAAPPAASLPGSTQPRREPMAYTLDDLAEYRPRLAHGLRQLLAFEGDVESTFCLDFTLDTSRYGAIEKVPLCPNGAHRPVTNANRREYVDAYIHHLLDASVSRQFEPFKRGFYTVCSPSYSSSSASSSAATATTTPCPPITTSSTTNQTPATATKNALSLFRPEEIELLIRGSSVTDQALDVPALKAVASYDGWDKPSPKSNPNPNQDTDNTDTDTYTDTDTDHQTRSPGRSIEEDELTVRWFWDAFERAAPRDQRRLLAFVTGSDRVPAVGAASLGIRVVCLGDECGRFPTARTCFNSVGLWRVRMRRGRGRGYGVGVGGGDGDGDGGGFEGEGDEERGREVEERERERFERVLWRAVWESEGFGLK</sequence>
<proteinExistence type="predicted"/>
<dbReference type="InterPro" id="IPR000569">
    <property type="entry name" value="HECT_dom"/>
</dbReference>
<dbReference type="Gene3D" id="3.30.2410.10">
    <property type="entry name" value="Hect, E3 ligase catalytic domain"/>
    <property type="match status" value="1"/>
</dbReference>
<dbReference type="InterPro" id="IPR044611">
    <property type="entry name" value="E3A/B/C-like"/>
</dbReference>
<dbReference type="Gene3D" id="3.30.2160.10">
    <property type="entry name" value="Hect, E3 ligase catalytic domain"/>
    <property type="match status" value="1"/>
</dbReference>
<dbReference type="EC" id="2.3.2.26" evidence="2"/>
<evidence type="ECO:0000259" key="7">
    <source>
        <dbReference type="PROSITE" id="PS50237"/>
    </source>
</evidence>
<keyword evidence="9" id="KW-1185">Reference proteome</keyword>
<feature type="region of interest" description="Disordered" evidence="6">
    <location>
        <begin position="284"/>
        <end position="388"/>
    </location>
</feature>
<evidence type="ECO:0000313" key="9">
    <source>
        <dbReference type="Proteomes" id="UP001305647"/>
    </source>
</evidence>
<feature type="domain" description="HECT" evidence="7">
    <location>
        <begin position="881"/>
        <end position="1278"/>
    </location>
</feature>
<feature type="compositionally biased region" description="Acidic residues" evidence="6">
    <location>
        <begin position="1186"/>
        <end position="1196"/>
    </location>
</feature>
<feature type="compositionally biased region" description="Basic residues" evidence="6">
    <location>
        <begin position="121"/>
        <end position="134"/>
    </location>
</feature>
<comment type="catalytic activity">
    <reaction evidence="1">
        <text>S-ubiquitinyl-[E2 ubiquitin-conjugating enzyme]-L-cysteine + [acceptor protein]-L-lysine = [E2 ubiquitin-conjugating enzyme]-L-cysteine + N(6)-ubiquitinyl-[acceptor protein]-L-lysine.</text>
        <dbReference type="EC" id="2.3.2.26"/>
    </reaction>
</comment>
<evidence type="ECO:0000256" key="5">
    <source>
        <dbReference type="PROSITE-ProRule" id="PRU00104"/>
    </source>
</evidence>
<feature type="region of interest" description="Disordered" evidence="6">
    <location>
        <begin position="1100"/>
        <end position="1127"/>
    </location>
</feature>
<feature type="compositionally biased region" description="Pro residues" evidence="6">
    <location>
        <begin position="63"/>
        <end position="73"/>
    </location>
</feature>
<feature type="region of interest" description="Disordered" evidence="6">
    <location>
        <begin position="1292"/>
        <end position="1320"/>
    </location>
</feature>
<feature type="compositionally biased region" description="Low complexity" evidence="6">
    <location>
        <begin position="50"/>
        <end position="62"/>
    </location>
</feature>
<dbReference type="PROSITE" id="PS50237">
    <property type="entry name" value="HECT"/>
    <property type="match status" value="1"/>
</dbReference>
<feature type="active site" description="Glycyl thioester intermediate" evidence="5">
    <location>
        <position position="1272"/>
    </location>
</feature>
<keyword evidence="4 5" id="KW-0833">Ubl conjugation pathway</keyword>
<keyword evidence="3" id="KW-0808">Transferase</keyword>
<evidence type="ECO:0000256" key="1">
    <source>
        <dbReference type="ARBA" id="ARBA00000885"/>
    </source>
</evidence>
<dbReference type="GO" id="GO:0061630">
    <property type="term" value="F:ubiquitin protein ligase activity"/>
    <property type="evidence" value="ECO:0007669"/>
    <property type="project" value="UniProtKB-EC"/>
</dbReference>
<dbReference type="Proteomes" id="UP001305647">
    <property type="component" value="Unassembled WGS sequence"/>
</dbReference>
<feature type="compositionally biased region" description="Polar residues" evidence="6">
    <location>
        <begin position="298"/>
        <end position="312"/>
    </location>
</feature>
<evidence type="ECO:0000256" key="3">
    <source>
        <dbReference type="ARBA" id="ARBA00022679"/>
    </source>
</evidence>
<evidence type="ECO:0000256" key="6">
    <source>
        <dbReference type="SAM" id="MobiDB-lite"/>
    </source>
</evidence>
<feature type="region of interest" description="Disordered" evidence="6">
    <location>
        <begin position="1167"/>
        <end position="1209"/>
    </location>
</feature>
<feature type="compositionally biased region" description="Polar residues" evidence="6">
    <location>
        <begin position="346"/>
        <end position="356"/>
    </location>
</feature>
<feature type="compositionally biased region" description="Basic and acidic residues" evidence="6">
    <location>
        <begin position="1"/>
        <end position="14"/>
    </location>
</feature>
<accession>A0AAN6Q468</accession>
<dbReference type="Pfam" id="PF00632">
    <property type="entry name" value="HECT"/>
    <property type="match status" value="2"/>
</dbReference>
<dbReference type="GO" id="GO:0000209">
    <property type="term" value="P:protein polyubiquitination"/>
    <property type="evidence" value="ECO:0007669"/>
    <property type="project" value="InterPro"/>
</dbReference>
<feature type="region of interest" description="Disordered" evidence="6">
    <location>
        <begin position="470"/>
        <end position="495"/>
    </location>
</feature>
<protein>
    <recommendedName>
        <fullName evidence="2">HECT-type E3 ubiquitin transferase</fullName>
        <ecNumber evidence="2">2.3.2.26</ecNumber>
    </recommendedName>
</protein>
<reference evidence="8" key="2">
    <citation type="submission" date="2023-05" db="EMBL/GenBank/DDBJ databases">
        <authorList>
            <consortium name="Lawrence Berkeley National Laboratory"/>
            <person name="Steindorff A."/>
            <person name="Hensen N."/>
            <person name="Bonometti L."/>
            <person name="Westerberg I."/>
            <person name="Brannstrom I.O."/>
            <person name="Guillou S."/>
            <person name="Cros-Aarteil S."/>
            <person name="Calhoun S."/>
            <person name="Haridas S."/>
            <person name="Kuo A."/>
            <person name="Mondo S."/>
            <person name="Pangilinan J."/>
            <person name="Riley R."/>
            <person name="Labutti K."/>
            <person name="Andreopoulos B."/>
            <person name="Lipzen A."/>
            <person name="Chen C."/>
            <person name="Yanf M."/>
            <person name="Daum C."/>
            <person name="Ng V."/>
            <person name="Clum A."/>
            <person name="Ohm R."/>
            <person name="Martin F."/>
            <person name="Silar P."/>
            <person name="Natvig D."/>
            <person name="Lalanne C."/>
            <person name="Gautier V."/>
            <person name="Ament-Velasquez S.L."/>
            <person name="Kruys A."/>
            <person name="Hutchinson M.I."/>
            <person name="Powell A.J."/>
            <person name="Barry K."/>
            <person name="Miller A.N."/>
            <person name="Grigoriev I.V."/>
            <person name="Debuchy R."/>
            <person name="Gladieux P."/>
            <person name="Thoren M.H."/>
            <person name="Johannesson H."/>
        </authorList>
    </citation>
    <scope>NUCLEOTIDE SEQUENCE</scope>
    <source>
        <strain evidence="8">CBS 757.83</strain>
    </source>
</reference>
<feature type="compositionally biased region" description="Polar residues" evidence="6">
    <location>
        <begin position="483"/>
        <end position="495"/>
    </location>
</feature>
<dbReference type="InterPro" id="IPR035983">
    <property type="entry name" value="Hect_E3_ubiquitin_ligase"/>
</dbReference>
<dbReference type="Gene3D" id="3.90.1750.10">
    <property type="entry name" value="Hect, E3 ligase catalytic domains"/>
    <property type="match status" value="1"/>
</dbReference>
<dbReference type="PANTHER" id="PTHR45700">
    <property type="entry name" value="UBIQUITIN-PROTEIN LIGASE E3C"/>
    <property type="match status" value="1"/>
</dbReference>
<evidence type="ECO:0000313" key="8">
    <source>
        <dbReference type="EMBL" id="KAK4101435.1"/>
    </source>
</evidence>
<comment type="caution">
    <text evidence="8">The sequence shown here is derived from an EMBL/GenBank/DDBJ whole genome shotgun (WGS) entry which is preliminary data.</text>
</comment>
<dbReference type="FunFam" id="3.30.2160.10:FF:000004">
    <property type="entry name" value="probable E3 ubiquitin-protein ligase HERC4 isoform X1"/>
    <property type="match status" value="1"/>
</dbReference>
<reference evidence="8" key="1">
    <citation type="journal article" date="2023" name="Mol. Phylogenet. Evol.">
        <title>Genome-scale phylogeny and comparative genomics of the fungal order Sordariales.</title>
        <authorList>
            <person name="Hensen N."/>
            <person name="Bonometti L."/>
            <person name="Westerberg I."/>
            <person name="Brannstrom I.O."/>
            <person name="Guillou S."/>
            <person name="Cros-Aarteil S."/>
            <person name="Calhoun S."/>
            <person name="Haridas S."/>
            <person name="Kuo A."/>
            <person name="Mondo S."/>
            <person name="Pangilinan J."/>
            <person name="Riley R."/>
            <person name="LaButti K."/>
            <person name="Andreopoulos B."/>
            <person name="Lipzen A."/>
            <person name="Chen C."/>
            <person name="Yan M."/>
            <person name="Daum C."/>
            <person name="Ng V."/>
            <person name="Clum A."/>
            <person name="Steindorff A."/>
            <person name="Ohm R.A."/>
            <person name="Martin F."/>
            <person name="Silar P."/>
            <person name="Natvig D.O."/>
            <person name="Lalanne C."/>
            <person name="Gautier V."/>
            <person name="Ament-Velasquez S.L."/>
            <person name="Kruys A."/>
            <person name="Hutchinson M.I."/>
            <person name="Powell A.J."/>
            <person name="Barry K."/>
            <person name="Miller A.N."/>
            <person name="Grigoriev I.V."/>
            <person name="Debuchy R."/>
            <person name="Gladieux P."/>
            <person name="Hiltunen Thoren M."/>
            <person name="Johannesson H."/>
        </authorList>
    </citation>
    <scope>NUCLEOTIDE SEQUENCE</scope>
    <source>
        <strain evidence="8">CBS 757.83</strain>
    </source>
</reference>
<dbReference type="SMART" id="SM00119">
    <property type="entry name" value="HECTc"/>
    <property type="match status" value="1"/>
</dbReference>
<feature type="compositionally biased region" description="Gly residues" evidence="6">
    <location>
        <begin position="1292"/>
        <end position="1308"/>
    </location>
</feature>
<gene>
    <name evidence="8" type="ORF">N658DRAFT_60378</name>
</gene>
<feature type="compositionally biased region" description="Low complexity" evidence="6">
    <location>
        <begin position="1175"/>
        <end position="1185"/>
    </location>
</feature>
<dbReference type="EMBL" id="MU863635">
    <property type="protein sequence ID" value="KAK4101435.1"/>
    <property type="molecule type" value="Genomic_DNA"/>
</dbReference>
<feature type="compositionally biased region" description="Basic and acidic residues" evidence="6">
    <location>
        <begin position="418"/>
        <end position="441"/>
    </location>
</feature>
<feature type="region of interest" description="Disordered" evidence="6">
    <location>
        <begin position="1"/>
        <end position="90"/>
    </location>
</feature>
<dbReference type="PANTHER" id="PTHR45700:SF8">
    <property type="entry name" value="HECT-TYPE E3 UBIQUITIN TRANSFERASE"/>
    <property type="match status" value="1"/>
</dbReference>
<dbReference type="SUPFAM" id="SSF56204">
    <property type="entry name" value="Hect, E3 ligase catalytic domain"/>
    <property type="match status" value="2"/>
</dbReference>
<feature type="region of interest" description="Disordered" evidence="6">
    <location>
        <begin position="417"/>
        <end position="448"/>
    </location>
</feature>